<dbReference type="Proteomes" id="UP000243002">
    <property type="component" value="Unassembled WGS sequence"/>
</dbReference>
<organism evidence="1 2">
    <name type="scientific">Cyanobium usitatum str. Tous</name>
    <dbReference type="NCBI Taxonomy" id="2116684"/>
    <lineage>
        <taxon>Bacteria</taxon>
        <taxon>Bacillati</taxon>
        <taxon>Cyanobacteriota</taxon>
        <taxon>Cyanophyceae</taxon>
        <taxon>Synechococcales</taxon>
        <taxon>Prochlorococcaceae</taxon>
        <taxon>Cyanobium</taxon>
    </lineage>
</organism>
<gene>
    <name evidence="1" type="ORF">C7K55_10835</name>
</gene>
<evidence type="ECO:0000313" key="1">
    <source>
        <dbReference type="EMBL" id="PSJ04352.1"/>
    </source>
</evidence>
<comment type="caution">
    <text evidence="1">The sequence shown here is derived from an EMBL/GenBank/DDBJ whole genome shotgun (WGS) entry which is preliminary data.</text>
</comment>
<protein>
    <submittedName>
        <fullName evidence="1">Uncharacterized protein</fullName>
    </submittedName>
</protein>
<dbReference type="AlphaFoldDB" id="A0A2P7MT21"/>
<name>A0A2P7MT21_9CYAN</name>
<dbReference type="OrthoDB" id="539798at2"/>
<proteinExistence type="predicted"/>
<sequence>MPAPSLEQLEQEARRRGLLLRLQVGRPAGLAWSLRLGVARRDGERLVLLGEIKGWALPRPAGLRLDTMRVQGENTAAVGPLIWAATFAWALEATPCRQATILAIRDSEAQHRRLVRYFRQLGFSPLRELDAGVADLAPRLIWGGAGLLMRADCVDGLRRSGRRLGLG</sequence>
<keyword evidence="2" id="KW-1185">Reference proteome</keyword>
<evidence type="ECO:0000313" key="2">
    <source>
        <dbReference type="Proteomes" id="UP000243002"/>
    </source>
</evidence>
<dbReference type="PANTHER" id="PTHR36897">
    <property type="entry name" value="OS10G0351100-LIKE PROTEIN"/>
    <property type="match status" value="1"/>
</dbReference>
<dbReference type="EMBL" id="PXXO01000013">
    <property type="protein sequence ID" value="PSJ04352.1"/>
    <property type="molecule type" value="Genomic_DNA"/>
</dbReference>
<accession>A0A2P7MT21</accession>
<reference evidence="1 2" key="1">
    <citation type="journal article" date="2018" name="Environ. Microbiol.">
        <title>Ecological and genomic features of two widespread freshwater picocyanobacteria.</title>
        <authorList>
            <person name="Cabello-Yeves P.J."/>
            <person name="Picazo A."/>
            <person name="Camacho A."/>
            <person name="Callieri C."/>
            <person name="Rosselli R."/>
            <person name="Roda-Garcia J.J."/>
            <person name="Coutinho F.H."/>
            <person name="Rodriguez-Valera F."/>
        </authorList>
    </citation>
    <scope>NUCLEOTIDE SEQUENCE [LARGE SCALE GENOMIC DNA]</scope>
    <source>
        <strain evidence="1 2">Tous</strain>
    </source>
</reference>
<dbReference type="PANTHER" id="PTHR36897:SF2">
    <property type="entry name" value="OS10G0350800 PROTEIN"/>
    <property type="match status" value="1"/>
</dbReference>